<dbReference type="AlphaFoldDB" id="A0A1S3HX44"/>
<dbReference type="Proteomes" id="UP000085678">
    <property type="component" value="Unplaced"/>
</dbReference>
<proteinExistence type="inferred from homology"/>
<evidence type="ECO:0000256" key="6">
    <source>
        <dbReference type="ARBA" id="ARBA00022741"/>
    </source>
</evidence>
<dbReference type="GO" id="GO:0046872">
    <property type="term" value="F:metal ion binding"/>
    <property type="evidence" value="ECO:0007669"/>
    <property type="project" value="UniProtKB-KW"/>
</dbReference>
<evidence type="ECO:0000256" key="1">
    <source>
        <dbReference type="ARBA" id="ARBA00000815"/>
    </source>
</evidence>
<keyword evidence="4" id="KW-0479">Metal-binding</keyword>
<dbReference type="KEGG" id="lak:106159009"/>
<dbReference type="FunFam" id="3.90.780.10:FF:000001">
    <property type="entry name" value="NT5E isoform 3"/>
    <property type="match status" value="1"/>
</dbReference>
<dbReference type="STRING" id="7574.A0A1S3HX44"/>
<dbReference type="InterPro" id="IPR006179">
    <property type="entry name" value="5_nucleotidase/apyrase"/>
</dbReference>
<dbReference type="CDD" id="cd07409">
    <property type="entry name" value="MPP_CD73_N"/>
    <property type="match status" value="1"/>
</dbReference>
<name>A0A1S3HX44_LINAN</name>
<evidence type="ECO:0000259" key="9">
    <source>
        <dbReference type="Pfam" id="PF00149"/>
    </source>
</evidence>
<dbReference type="SUPFAM" id="SSF56300">
    <property type="entry name" value="Metallo-dependent phosphatases"/>
    <property type="match status" value="1"/>
</dbReference>
<dbReference type="InterPro" id="IPR006146">
    <property type="entry name" value="5'-Nucleotdase_CS"/>
</dbReference>
<evidence type="ECO:0000259" key="10">
    <source>
        <dbReference type="Pfam" id="PF02872"/>
    </source>
</evidence>
<dbReference type="InterPro" id="IPR029052">
    <property type="entry name" value="Metallo-depent_PP-like"/>
</dbReference>
<dbReference type="PANTHER" id="PTHR11575:SF24">
    <property type="entry name" value="5'-NUCLEOTIDASE"/>
    <property type="match status" value="1"/>
</dbReference>
<dbReference type="OrthoDB" id="7722975at2759"/>
<dbReference type="FunCoup" id="A0A1S3HX44">
    <property type="interactions" value="208"/>
</dbReference>
<evidence type="ECO:0000313" key="12">
    <source>
        <dbReference type="RefSeq" id="XP_013390617.1"/>
    </source>
</evidence>
<dbReference type="Pfam" id="PF02872">
    <property type="entry name" value="5_nucleotid_C"/>
    <property type="match status" value="1"/>
</dbReference>
<keyword evidence="6 8" id="KW-0547">Nucleotide-binding</keyword>
<dbReference type="InterPro" id="IPR036907">
    <property type="entry name" value="5'-Nucleotdase_C_sf"/>
</dbReference>
<evidence type="ECO:0000313" key="11">
    <source>
        <dbReference type="Proteomes" id="UP000085678"/>
    </source>
</evidence>
<dbReference type="Gene3D" id="3.60.21.10">
    <property type="match status" value="1"/>
</dbReference>
<dbReference type="GO" id="GO:0000166">
    <property type="term" value="F:nucleotide binding"/>
    <property type="evidence" value="ECO:0007669"/>
    <property type="project" value="UniProtKB-KW"/>
</dbReference>
<keyword evidence="5 8" id="KW-0732">Signal</keyword>
<dbReference type="GO" id="GO:0016020">
    <property type="term" value="C:membrane"/>
    <property type="evidence" value="ECO:0007669"/>
    <property type="project" value="UniProtKB-ARBA"/>
</dbReference>
<protein>
    <recommendedName>
        <fullName evidence="3">5'-nucleotidase</fullName>
        <ecNumber evidence="3">3.1.3.5</ecNumber>
    </recommendedName>
</protein>
<evidence type="ECO:0000256" key="8">
    <source>
        <dbReference type="RuleBase" id="RU362119"/>
    </source>
</evidence>
<dbReference type="Pfam" id="PF00149">
    <property type="entry name" value="Metallophos"/>
    <property type="match status" value="1"/>
</dbReference>
<dbReference type="GO" id="GO:0008253">
    <property type="term" value="F:5'-nucleotidase activity"/>
    <property type="evidence" value="ECO:0007669"/>
    <property type="project" value="UniProtKB-EC"/>
</dbReference>
<accession>A0A1S3HX44</accession>
<feature type="chain" id="PRO_5010006306" description="5'-nucleotidase" evidence="8">
    <location>
        <begin position="17"/>
        <end position="559"/>
    </location>
</feature>
<dbReference type="EC" id="3.1.3.5" evidence="3"/>
<dbReference type="PROSITE" id="PS00785">
    <property type="entry name" value="5_NUCLEOTIDASE_1"/>
    <property type="match status" value="1"/>
</dbReference>
<dbReference type="SUPFAM" id="SSF55816">
    <property type="entry name" value="5'-nucleotidase (syn. UDP-sugar hydrolase), C-terminal domain"/>
    <property type="match status" value="1"/>
</dbReference>
<dbReference type="Gene3D" id="3.90.780.10">
    <property type="entry name" value="5'-Nucleotidase, C-terminal domain"/>
    <property type="match status" value="1"/>
</dbReference>
<dbReference type="PRINTS" id="PR01607">
    <property type="entry name" value="APYRASEFAMLY"/>
</dbReference>
<dbReference type="InParanoid" id="A0A1S3HX44"/>
<evidence type="ECO:0000256" key="2">
    <source>
        <dbReference type="ARBA" id="ARBA00006654"/>
    </source>
</evidence>
<evidence type="ECO:0000256" key="7">
    <source>
        <dbReference type="ARBA" id="ARBA00022801"/>
    </source>
</evidence>
<comment type="catalytic activity">
    <reaction evidence="1">
        <text>a ribonucleoside 5'-phosphate + H2O = a ribonucleoside + phosphate</text>
        <dbReference type="Rhea" id="RHEA:12484"/>
        <dbReference type="ChEBI" id="CHEBI:15377"/>
        <dbReference type="ChEBI" id="CHEBI:18254"/>
        <dbReference type="ChEBI" id="CHEBI:43474"/>
        <dbReference type="ChEBI" id="CHEBI:58043"/>
        <dbReference type="EC" id="3.1.3.5"/>
    </reaction>
</comment>
<feature type="domain" description="Calcineurin-like phosphoesterase" evidence="9">
    <location>
        <begin position="19"/>
        <end position="232"/>
    </location>
</feature>
<dbReference type="RefSeq" id="XP_013390617.1">
    <property type="nucleotide sequence ID" value="XM_013535163.1"/>
</dbReference>
<feature type="domain" description="5'-Nucleotidase C-terminal" evidence="10">
    <location>
        <begin position="328"/>
        <end position="492"/>
    </location>
</feature>
<evidence type="ECO:0000256" key="5">
    <source>
        <dbReference type="ARBA" id="ARBA00022729"/>
    </source>
</evidence>
<dbReference type="InterPro" id="IPR008334">
    <property type="entry name" value="5'-Nucleotdase_C"/>
</dbReference>
<keyword evidence="7 8" id="KW-0378">Hydrolase</keyword>
<dbReference type="GO" id="GO:0009166">
    <property type="term" value="P:nucleotide catabolic process"/>
    <property type="evidence" value="ECO:0007669"/>
    <property type="project" value="InterPro"/>
</dbReference>
<dbReference type="PANTHER" id="PTHR11575">
    <property type="entry name" value="5'-NUCLEOTIDASE-RELATED"/>
    <property type="match status" value="1"/>
</dbReference>
<dbReference type="FunFam" id="3.60.21.10:FF:000020">
    <property type="entry name" value="NT5E isoform 4"/>
    <property type="match status" value="1"/>
</dbReference>
<dbReference type="GeneID" id="106159009"/>
<keyword evidence="11" id="KW-1185">Reference proteome</keyword>
<gene>
    <name evidence="12" type="primary">LOC106159009</name>
</gene>
<evidence type="ECO:0000256" key="4">
    <source>
        <dbReference type="ARBA" id="ARBA00022723"/>
    </source>
</evidence>
<evidence type="ECO:0000256" key="3">
    <source>
        <dbReference type="ARBA" id="ARBA00012643"/>
    </source>
</evidence>
<sequence length="559" mass="61692">MKKLIVLSILFTLSSGFDLTILHTNDVHARFEQFDGRGKRCSDNEAQAGVCFGGIARQWTKIQEIRNSEQNVILLDAGDQFQGTLWYTLYKGNVSAYFMNLFQFDAMAFGNHEFDSGIDSLLYFLRSVTFPVLSANIDAQNVPEMQGTYQKSTVLNVNGEQIGIVGYAFRYTPLVSNPGALIFTEEVAAVQEEVNKLKLQGINKIIALGHSGFPVDRKIAEEVDGVDIVIGGRTNTFLYTGTPPSTEQPDGVYPTVLRRGGSNVLIVTDFKFAKYLGYLQVTFDDAGELTSWNGNPILLDESVLQDSGILTEMQPWKQPVIELGQTKIGTTLVELNDVISCRRNECSLGNLIADAMVYKYLKSNDGTRWTNASIGMWNSGAMREPIDIGDILVSNVLRTIPFENAVDIVRINGSTLWAVMEHSVSLQESNTGRFLQVSGLRVVYDLSKPVGSRVASIDVRCADCTVPEFQPLVQTKSYDVVTSTYILEGGDEDLDADVVMSYITQYSPIIHGLEGRIRYVSDINCNFQETPPSEPIGGPISLQPPPLGFLGNFLINFLG</sequence>
<reference evidence="12" key="1">
    <citation type="submission" date="2025-08" db="UniProtKB">
        <authorList>
            <consortium name="RefSeq"/>
        </authorList>
    </citation>
    <scope>IDENTIFICATION</scope>
    <source>
        <tissue evidence="12">Gonads</tissue>
    </source>
</reference>
<dbReference type="InterPro" id="IPR004843">
    <property type="entry name" value="Calcineurin-like_PHP"/>
</dbReference>
<organism evidence="11 12">
    <name type="scientific">Lingula anatina</name>
    <name type="common">Brachiopod</name>
    <name type="synonym">Lingula unguis</name>
    <dbReference type="NCBI Taxonomy" id="7574"/>
    <lineage>
        <taxon>Eukaryota</taxon>
        <taxon>Metazoa</taxon>
        <taxon>Spiralia</taxon>
        <taxon>Lophotrochozoa</taxon>
        <taxon>Brachiopoda</taxon>
        <taxon>Linguliformea</taxon>
        <taxon>Lingulata</taxon>
        <taxon>Lingulida</taxon>
        <taxon>Linguloidea</taxon>
        <taxon>Lingulidae</taxon>
        <taxon>Lingula</taxon>
    </lineage>
</organism>
<comment type="similarity">
    <text evidence="2 8">Belongs to the 5'-nucleotidase family.</text>
</comment>
<feature type="signal peptide" evidence="8">
    <location>
        <begin position="1"/>
        <end position="16"/>
    </location>
</feature>